<reference evidence="2" key="1">
    <citation type="journal article" date="2019" name="Sci. Rep.">
        <title>Draft genome of Tanacetum cinerariifolium, the natural source of mosquito coil.</title>
        <authorList>
            <person name="Yamashiro T."/>
            <person name="Shiraishi A."/>
            <person name="Satake H."/>
            <person name="Nakayama K."/>
        </authorList>
    </citation>
    <scope>NUCLEOTIDE SEQUENCE</scope>
</reference>
<evidence type="ECO:0000313" key="2">
    <source>
        <dbReference type="EMBL" id="GFD33737.1"/>
    </source>
</evidence>
<evidence type="ECO:0000256" key="1">
    <source>
        <dbReference type="SAM" id="MobiDB-lite"/>
    </source>
</evidence>
<gene>
    <name evidence="2" type="ORF">Tci_905706</name>
</gene>
<feature type="compositionally biased region" description="Basic and acidic residues" evidence="1">
    <location>
        <begin position="15"/>
        <end position="29"/>
    </location>
</feature>
<organism evidence="2">
    <name type="scientific">Tanacetum cinerariifolium</name>
    <name type="common">Dalmatian daisy</name>
    <name type="synonym">Chrysanthemum cinerariifolium</name>
    <dbReference type="NCBI Taxonomy" id="118510"/>
    <lineage>
        <taxon>Eukaryota</taxon>
        <taxon>Viridiplantae</taxon>
        <taxon>Streptophyta</taxon>
        <taxon>Embryophyta</taxon>
        <taxon>Tracheophyta</taxon>
        <taxon>Spermatophyta</taxon>
        <taxon>Magnoliopsida</taxon>
        <taxon>eudicotyledons</taxon>
        <taxon>Gunneridae</taxon>
        <taxon>Pentapetalae</taxon>
        <taxon>asterids</taxon>
        <taxon>campanulids</taxon>
        <taxon>Asterales</taxon>
        <taxon>Asteraceae</taxon>
        <taxon>Asteroideae</taxon>
        <taxon>Anthemideae</taxon>
        <taxon>Anthemidinae</taxon>
        <taxon>Tanacetum</taxon>
    </lineage>
</organism>
<proteinExistence type="predicted"/>
<dbReference type="AlphaFoldDB" id="A0A699VET8"/>
<feature type="non-terminal residue" evidence="2">
    <location>
        <position position="77"/>
    </location>
</feature>
<dbReference type="EMBL" id="BKCJ011438784">
    <property type="protein sequence ID" value="GFD33737.1"/>
    <property type="molecule type" value="Genomic_DNA"/>
</dbReference>
<sequence length="77" mass="9266">MNQSREQEELIAEQELHEQEQAAKEKEEPPQNSDIRQLIEEVCGIKVYEEQKQNMEDTMQELLEVCRQKELYCMHND</sequence>
<comment type="caution">
    <text evidence="2">The sequence shown here is derived from an EMBL/GenBank/DDBJ whole genome shotgun (WGS) entry which is preliminary data.</text>
</comment>
<feature type="region of interest" description="Disordered" evidence="1">
    <location>
        <begin position="15"/>
        <end position="35"/>
    </location>
</feature>
<name>A0A699VET8_TANCI</name>
<protein>
    <submittedName>
        <fullName evidence="2">Uncharacterized protein</fullName>
    </submittedName>
</protein>
<accession>A0A699VET8</accession>